<feature type="domain" description="Fibronectin type-III" evidence="1">
    <location>
        <begin position="1938"/>
        <end position="2030"/>
    </location>
</feature>
<accession>A0A940IF89</accession>
<feature type="domain" description="Fibronectin type-III" evidence="1">
    <location>
        <begin position="1629"/>
        <end position="1724"/>
    </location>
</feature>
<dbReference type="InterPro" id="IPR013783">
    <property type="entry name" value="Ig-like_fold"/>
</dbReference>
<feature type="non-terminal residue" evidence="2">
    <location>
        <position position="1"/>
    </location>
</feature>
<sequence length="2538" mass="280791">PYSENFNFPLTQGYNYAQPGWWYSASDGATAPGVSTGVLANNLCKWTADCSPALAFAGAINYAYSYDLGTYGNSFLPANADVYVVTPELSFAEDKSMKDVQVSFWSKRSSWDYSSRLIVGIMTDRREISTFVPMDTVELKGMGEMEEFIITFEKYEGEGTYIAFRSNFPDKNFFMLDDLEIVYTPPCQKPTEVEVSIPSASDITVSWNGHGKTSAEVVVSQDSVATDELKPEEAFIYEKDATGETATISGLTPWETYYVYVRVKDASVPCESEWSNPMEIQMPARIALEELPDTFDFEYSAAVESDYYTYSMQGSYSISTYRLPVGIMVANPHYGNLGIKSQGEDSYNEFTSPYILYCCGSGSELGTVQTDQYVYAIFPELPAPSAGKSLRAVFWHYKTDCTFGMVSDANNPEGSFTELRTLTSSDKWVREVLPIGGLEKGVFFAIRIGKKAGTTGMQYLYLDNLSFEEVSDCAEPDGFSAEPDEFSATIKWNANGVEKWELTVADHEVPYDSLSSTTYPYFHKKYTVEGAPEQLVDNLQPNGMVYYYYVRSVCGDFYGAWVTAGSFSTLCSEQTPVPYYLDFDEYKAATDRNFPVPCITTDMSNVSGGWLPNINTTYVFPVEGYNYQKGEASLKLASMYMESASNYRSYIILPKFAVPIDSLVVSFQMKAMQSESPELLIGVVTDPDDPNLSTFELVTTAKSRSIDLNKWPVQSPWEEHIRPLSAYKGDGGYICILSDLPHYTQYTGESLYDDFEEFYIDSLIITKNNGCLQVEDIEADTIRPTYASIRWMDNSADSYDVIISTTILNELAREEALTAGPTEGIPVAETITLTSGAERRFRTDKLTTNTQYYVYIRTNCGGSGVGVWPYEPGVFRTACDPMAPEVIGVENFDEYGNGEGSYPSCWTVGNGQREVAAYVPFCSGAYSRSGNTSLQLASAEGSNQAYAISPEFDIEDIRGYEVTFWGQVPPDYCKDGYARQLTVGVASDPSDISKFVPIATVTGYPEEMPYTVRFDEYEDVVYEENGKYVMFYSSFTDANYFYIDDVQVTPIDECPSPTAIEGDISYDNIVLSWRAGTAPYTIKYSTRQLTEEELAGTSVPDDVDIVTIPGVNATRYTVNDLDGATDYYFYIASTCGDGLSRWSTVVRMKTDCAPVVSLPFSENFDGTSIIGEYCHPDCWINYHHRTSQEDRYPHIINGGRTGNALYMYAYNIYPSYAVTPELDVESLSSCQVTFFARTAANGLIVGVVEDVTDGAAIDSTFVPVDTIDGSPASYTRYCIKFDQYTGNSKRVAFKSYGIGYSTGGWYVDDVYIEEVPTCPKPDYLAVKDISDSRIEISFEELGEAAQWEVVYGTSGFKPEKKEPQTVTEKSFAAEGLEPQTDYDFYVRSICGEGSVSNWGGPLTVTTTAAPIDSYPYGAEQGGDFSNRDENARWAFKNGVQENKWVIGDAIGNDGALYVSLDNGLTASYRDATATYIWAYRTIRLSAGEYTVDYDWLIDPAARNNTVDCMRVGILPVSVTFTDASNMVTMANGTAYSITRTQQPPEWIQIEGRDNDGNHIQGLTMYQRDKEQYPDNAWVHTSDYFSITPEQEGTYNLVVLLGMDNGYSDAITSPSAAIDNLEIGFSSCTRPVDVVAGELTSESAEITWTAQPGAVSYDVQFVTLGDGQTEPSPDVNVAGSGNFTEPRGVINDLTAWATYYVYVRTVCESGTSDWSSPLEVKLPCEGMSIGTTFGFEESEGWYTTEEGLTLPQCFEAGNVDGSMDRAPRIQSNNDLSGTVYARTGKSVICIGSDGSDWNWKFGGYLVFPMVGADESMDDMQISFWMRPFYHSESVAGNVPKPSSLWDSHGRSVTVGTMTDPYKPETFVPIKVCRYPYDVIGDVLSDDKNGYDYWVRMTVSLAGASGRYVAILNDGNSYGKMRNQMFIDDVAIEPLELCPVPQDVKISENGATSVKVSFAHEGVLSGDDLWEVLVSTDEAMADTALLDTLSSTEGVIDGLQPGTNYWLTVEKICSEWEKSGRSNITSFYTDYALSFDEEFSENKTKPDNWYRGVFCTPEALYAGTDFPMEVDDENYWHRTSANAFGGSPHYVVSYTGNPMLSDIHWIFTPVINIGDKTDVHLVFDLAVTQTGSAQPLDESKRGNTGLAVYVVVSDDGGETWREENTTVWRNVGGDYLFDSIPSGNGRQYRIPLDNIKGNRLKIGFLGTDENEPADKQALDLHLDNVHLNWYREEDDAVSRCWLEDYYSDIFTVTSDNLEVGTNEFSDLVLMREEIPDTVYNLTINVSAPIEAADEATICEGRAYDGFGFSGLTVADSYKAKTVSTGGCDSVFTLTLNVIPAIRDTVHDTICAGGELVWNGTTYTEAGFFDFTTDAASTDCDSIVTLALFVNDPITVDTTIYLCDGETYVFDGQSYTNDGSFEVVERTATLGTVEGCDSVVNLTLTVGEPVEDGIDGVRVHSLILSPNPIEPGGRVEVMLDLGFNDMKEIRVQVFSSTGAVLQDYTPGYGKLFISGLYTSGVYMVRITDAKGNVYQGKIVVR</sequence>
<dbReference type="Proteomes" id="UP000712007">
    <property type="component" value="Unassembled WGS sequence"/>
</dbReference>
<protein>
    <submittedName>
        <fullName evidence="2">T9SS type A sorting domain-containing protein</fullName>
    </submittedName>
</protein>
<dbReference type="Pfam" id="PF00041">
    <property type="entry name" value="fn3"/>
    <property type="match status" value="1"/>
</dbReference>
<organism evidence="2 3">
    <name type="scientific">Candidatus Aphodosoma intestinipullorum</name>
    <dbReference type="NCBI Taxonomy" id="2840674"/>
    <lineage>
        <taxon>Bacteria</taxon>
        <taxon>Pseudomonadati</taxon>
        <taxon>Bacteroidota</taxon>
        <taxon>Bacteroidia</taxon>
        <taxon>Bacteroidales</taxon>
        <taxon>Candidatus Aphodosoma</taxon>
    </lineage>
</organism>
<dbReference type="EMBL" id="JADIMV010000129">
    <property type="protein sequence ID" value="MBO8440459.1"/>
    <property type="molecule type" value="Genomic_DNA"/>
</dbReference>
<feature type="domain" description="Fibronectin type-III" evidence="1">
    <location>
        <begin position="189"/>
        <end position="285"/>
    </location>
</feature>
<dbReference type="SMART" id="SM00060">
    <property type="entry name" value="FN3"/>
    <property type="match status" value="7"/>
</dbReference>
<dbReference type="InterPro" id="IPR036116">
    <property type="entry name" value="FN3_sf"/>
</dbReference>
<reference evidence="2" key="2">
    <citation type="journal article" date="2021" name="PeerJ">
        <title>Extensive microbial diversity within the chicken gut microbiome revealed by metagenomics and culture.</title>
        <authorList>
            <person name="Gilroy R."/>
            <person name="Ravi A."/>
            <person name="Getino M."/>
            <person name="Pursley I."/>
            <person name="Horton D.L."/>
            <person name="Alikhan N.F."/>
            <person name="Baker D."/>
            <person name="Gharbi K."/>
            <person name="Hall N."/>
            <person name="Watson M."/>
            <person name="Adriaenssens E.M."/>
            <person name="Foster-Nyarko E."/>
            <person name="Jarju S."/>
            <person name="Secka A."/>
            <person name="Antonio M."/>
            <person name="Oren A."/>
            <person name="Chaudhuri R.R."/>
            <person name="La Ragione R."/>
            <person name="Hildebrand F."/>
            <person name="Pallen M.J."/>
        </authorList>
    </citation>
    <scope>NUCLEOTIDE SEQUENCE</scope>
    <source>
        <strain evidence="2">3924</strain>
    </source>
</reference>
<dbReference type="Gene3D" id="2.60.40.10">
    <property type="entry name" value="Immunoglobulins"/>
    <property type="match status" value="4"/>
</dbReference>
<dbReference type="Gene3D" id="2.60.120.200">
    <property type="match status" value="3"/>
</dbReference>
<gene>
    <name evidence="2" type="ORF">IAC51_07400</name>
</gene>
<reference evidence="2" key="1">
    <citation type="submission" date="2020-10" db="EMBL/GenBank/DDBJ databases">
        <authorList>
            <person name="Gilroy R."/>
        </authorList>
    </citation>
    <scope>NUCLEOTIDE SEQUENCE</scope>
    <source>
        <strain evidence="2">3924</strain>
    </source>
</reference>
<dbReference type="InterPro" id="IPR003961">
    <property type="entry name" value="FN3_dom"/>
</dbReference>
<feature type="domain" description="Fibronectin type-III" evidence="1">
    <location>
        <begin position="1320"/>
        <end position="1410"/>
    </location>
</feature>
<dbReference type="PROSITE" id="PS50853">
    <property type="entry name" value="FN3"/>
    <property type="match status" value="5"/>
</dbReference>
<feature type="domain" description="Fibronectin type-III" evidence="1">
    <location>
        <begin position="1054"/>
        <end position="1153"/>
    </location>
</feature>
<evidence type="ECO:0000259" key="1">
    <source>
        <dbReference type="PROSITE" id="PS50853"/>
    </source>
</evidence>
<proteinExistence type="predicted"/>
<comment type="caution">
    <text evidence="2">The sequence shown here is derived from an EMBL/GenBank/DDBJ whole genome shotgun (WGS) entry which is preliminary data.</text>
</comment>
<dbReference type="SUPFAM" id="SSF49265">
    <property type="entry name" value="Fibronectin type III"/>
    <property type="match status" value="4"/>
</dbReference>
<dbReference type="InterPro" id="IPR026444">
    <property type="entry name" value="Secre_tail"/>
</dbReference>
<name>A0A940IF89_9BACT</name>
<dbReference type="CDD" id="cd00063">
    <property type="entry name" value="FN3"/>
    <property type="match status" value="4"/>
</dbReference>
<evidence type="ECO:0000313" key="3">
    <source>
        <dbReference type="Proteomes" id="UP000712007"/>
    </source>
</evidence>
<evidence type="ECO:0000313" key="2">
    <source>
        <dbReference type="EMBL" id="MBO8440459.1"/>
    </source>
</evidence>
<dbReference type="NCBIfam" id="TIGR04183">
    <property type="entry name" value="Por_Secre_tail"/>
    <property type="match status" value="1"/>
</dbReference>